<dbReference type="Proteomes" id="UP001141806">
    <property type="component" value="Unassembled WGS sequence"/>
</dbReference>
<evidence type="ECO:0000313" key="2">
    <source>
        <dbReference type="EMBL" id="KAJ4958231.1"/>
    </source>
</evidence>
<dbReference type="AlphaFoldDB" id="A0A9Q0K020"/>
<name>A0A9Q0K020_9MAGN</name>
<feature type="compositionally biased region" description="Low complexity" evidence="1">
    <location>
        <begin position="161"/>
        <end position="176"/>
    </location>
</feature>
<proteinExistence type="predicted"/>
<comment type="caution">
    <text evidence="2">The sequence shown here is derived from an EMBL/GenBank/DDBJ whole genome shotgun (WGS) entry which is preliminary data.</text>
</comment>
<protein>
    <submittedName>
        <fullName evidence="2">Uncharacterized protein</fullName>
    </submittedName>
</protein>
<organism evidence="2 3">
    <name type="scientific">Protea cynaroides</name>
    <dbReference type="NCBI Taxonomy" id="273540"/>
    <lineage>
        <taxon>Eukaryota</taxon>
        <taxon>Viridiplantae</taxon>
        <taxon>Streptophyta</taxon>
        <taxon>Embryophyta</taxon>
        <taxon>Tracheophyta</taxon>
        <taxon>Spermatophyta</taxon>
        <taxon>Magnoliopsida</taxon>
        <taxon>Proteales</taxon>
        <taxon>Proteaceae</taxon>
        <taxon>Protea</taxon>
    </lineage>
</organism>
<accession>A0A9Q0K020</accession>
<keyword evidence="3" id="KW-1185">Reference proteome</keyword>
<sequence>MARQIKQLAQLLQNAQSNNPMLVPRDLDPTVPSQRQANKAERIGLDSMAYNLVATTNKRITNLLHQMKFDLHKMTEFVPNGMQVPPAKLRVQHANPHVLVLKGWDHVCKRGRSEHDSDLVRQMLNSPEMIKKYSSQTMGKPPSFMRIEDQMQLLEERMNQSGDSSYSSPSSTLMLS</sequence>
<gene>
    <name evidence="2" type="ORF">NE237_025342</name>
</gene>
<evidence type="ECO:0000256" key="1">
    <source>
        <dbReference type="SAM" id="MobiDB-lite"/>
    </source>
</evidence>
<dbReference type="EMBL" id="JAMYWD010000010">
    <property type="protein sequence ID" value="KAJ4958231.1"/>
    <property type="molecule type" value="Genomic_DNA"/>
</dbReference>
<evidence type="ECO:0000313" key="3">
    <source>
        <dbReference type="Proteomes" id="UP001141806"/>
    </source>
</evidence>
<feature type="region of interest" description="Disordered" evidence="1">
    <location>
        <begin position="157"/>
        <end position="176"/>
    </location>
</feature>
<reference evidence="2" key="1">
    <citation type="journal article" date="2023" name="Plant J.">
        <title>The genome of the king protea, Protea cynaroides.</title>
        <authorList>
            <person name="Chang J."/>
            <person name="Duong T.A."/>
            <person name="Schoeman C."/>
            <person name="Ma X."/>
            <person name="Roodt D."/>
            <person name="Barker N."/>
            <person name="Li Z."/>
            <person name="Van de Peer Y."/>
            <person name="Mizrachi E."/>
        </authorList>
    </citation>
    <scope>NUCLEOTIDE SEQUENCE</scope>
    <source>
        <tissue evidence="2">Young leaves</tissue>
    </source>
</reference>